<dbReference type="Gene3D" id="1.20.58.2190">
    <property type="match status" value="1"/>
</dbReference>
<reference evidence="2 3" key="1">
    <citation type="submission" date="2016-04" db="EMBL/GenBank/DDBJ databases">
        <title>The genome of Intoshia linei affirms orthonectids as highly simplified spiralians.</title>
        <authorList>
            <person name="Mikhailov K.V."/>
            <person name="Slusarev G.S."/>
            <person name="Nikitin M.A."/>
            <person name="Logacheva M.D."/>
            <person name="Penin A."/>
            <person name="Aleoshin V."/>
            <person name="Panchin Y.V."/>
        </authorList>
    </citation>
    <scope>NUCLEOTIDE SEQUENCE [LARGE SCALE GENOMIC DNA]</scope>
    <source>
        <strain evidence="2">Intl2013</strain>
        <tissue evidence="2">Whole animal</tissue>
    </source>
</reference>
<dbReference type="SUPFAM" id="SSF54236">
    <property type="entry name" value="Ubiquitin-like"/>
    <property type="match status" value="1"/>
</dbReference>
<gene>
    <name evidence="2" type="ORF">A3Q56_01871</name>
</gene>
<evidence type="ECO:0000313" key="3">
    <source>
        <dbReference type="Proteomes" id="UP000078046"/>
    </source>
</evidence>
<dbReference type="GO" id="GO:0005737">
    <property type="term" value="C:cytoplasm"/>
    <property type="evidence" value="ECO:0007669"/>
    <property type="project" value="TreeGrafter"/>
</dbReference>
<dbReference type="AlphaFoldDB" id="A0A177B9L3"/>
<dbReference type="OrthoDB" id="49605at2759"/>
<dbReference type="Proteomes" id="UP000078046">
    <property type="component" value="Unassembled WGS sequence"/>
</dbReference>
<evidence type="ECO:0000313" key="2">
    <source>
        <dbReference type="EMBL" id="OAF70343.1"/>
    </source>
</evidence>
<dbReference type="EMBL" id="LWCA01000158">
    <property type="protein sequence ID" value="OAF70343.1"/>
    <property type="molecule type" value="Genomic_DNA"/>
</dbReference>
<feature type="domain" description="PUB" evidence="1">
    <location>
        <begin position="127"/>
        <end position="193"/>
    </location>
</feature>
<dbReference type="InterPro" id="IPR036339">
    <property type="entry name" value="PUB-like_dom_sf"/>
</dbReference>
<dbReference type="InterPro" id="IPR018997">
    <property type="entry name" value="PUB_domain"/>
</dbReference>
<dbReference type="Gene3D" id="3.10.20.90">
    <property type="entry name" value="Phosphatidylinositol 3-kinase Catalytic Subunit, Chain A, domain 1"/>
    <property type="match status" value="1"/>
</dbReference>
<dbReference type="Pfam" id="PF09409">
    <property type="entry name" value="PUB"/>
    <property type="match status" value="1"/>
</dbReference>
<name>A0A177B9L3_9BILA</name>
<keyword evidence="3" id="KW-1185">Reference proteome</keyword>
<protein>
    <submittedName>
        <fullName evidence="2">UBX domain-containing protein 6</fullName>
    </submittedName>
</protein>
<dbReference type="PANTHER" id="PTHR23153">
    <property type="entry name" value="UBX-RELATED"/>
    <property type="match status" value="1"/>
</dbReference>
<proteinExistence type="predicted"/>
<dbReference type="SMART" id="SM00580">
    <property type="entry name" value="PUG"/>
    <property type="match status" value="1"/>
</dbReference>
<dbReference type="InterPro" id="IPR029071">
    <property type="entry name" value="Ubiquitin-like_domsf"/>
</dbReference>
<organism evidence="2 3">
    <name type="scientific">Intoshia linei</name>
    <dbReference type="NCBI Taxonomy" id="1819745"/>
    <lineage>
        <taxon>Eukaryota</taxon>
        <taxon>Metazoa</taxon>
        <taxon>Spiralia</taxon>
        <taxon>Lophotrochozoa</taxon>
        <taxon>Mesozoa</taxon>
        <taxon>Orthonectida</taxon>
        <taxon>Rhopaluridae</taxon>
        <taxon>Intoshia</taxon>
    </lineage>
</organism>
<dbReference type="PANTHER" id="PTHR23153:SF38">
    <property type="entry name" value="UBX DOMAIN-CONTAINING PROTEIN 6"/>
    <property type="match status" value="1"/>
</dbReference>
<sequence>MKLKKILSDIVKKLDKSEKKKENSNEYNVITSDTEKMATAAELREKGPRANFREKNEQCENTQSSSRYVGMNNLVIKFTCPICGNLFEGKKNTIECIHKNLENQLENDSIGSSVLMIKSLNRLDLSQNCIATLLKYLNNILTNSDNPKFKQIRQNNKIILENVKSAIGGFHLLKSVGFVEKLITVNEKEEMYFVIYDFTTEICNNFKIAIETLENTNIRPMVPILHRDVTIYEKNQNIRLPVELDDEEFNMSSTEFKQIYDRIQKTNQDRNVLKTKAMREQTNEKLMHLYRYVLLRIILPEGRSIQAIFKSRETLKDVFELIKTKLVTDLLLFVLVIPPSSTYQSAKSININEDICCETLISLELQPSSVLRLHYDPSLFKDLAQSMPQLNVSILKL</sequence>
<dbReference type="SUPFAM" id="SSF143503">
    <property type="entry name" value="PUG domain-like"/>
    <property type="match status" value="1"/>
</dbReference>
<comment type="caution">
    <text evidence="2">The sequence shown here is derived from an EMBL/GenBank/DDBJ whole genome shotgun (WGS) entry which is preliminary data.</text>
</comment>
<accession>A0A177B9L3</accession>
<evidence type="ECO:0000259" key="1">
    <source>
        <dbReference type="Pfam" id="PF09409"/>
    </source>
</evidence>